<protein>
    <submittedName>
        <fullName evidence="2">Uncharacterized protein</fullName>
    </submittedName>
</protein>
<evidence type="ECO:0000313" key="2">
    <source>
        <dbReference type="RefSeq" id="XP_073799203.1"/>
    </source>
</evidence>
<name>A0AC58IY90_DANRE</name>
<accession>A0AC58IY90</accession>
<dbReference type="Proteomes" id="UP000000437">
    <property type="component" value="Chromosome 25"/>
</dbReference>
<reference evidence="2" key="1">
    <citation type="submission" date="2025-08" db="UniProtKB">
        <authorList>
            <consortium name="RefSeq"/>
        </authorList>
    </citation>
    <scope>IDENTIFICATION</scope>
    <source>
        <strain evidence="2">Tuebingen</strain>
        <tissue evidence="2">Fibroblasts and whole tissue</tissue>
    </source>
</reference>
<proteinExistence type="predicted"/>
<dbReference type="RefSeq" id="XP_073799203.1">
    <property type="nucleotide sequence ID" value="XM_073943102.1"/>
</dbReference>
<gene>
    <name evidence="2" type="primary">LOC137489350</name>
</gene>
<keyword evidence="1" id="KW-1185">Reference proteome</keyword>
<organism evidence="1 2">
    <name type="scientific">Danio rerio</name>
    <name type="common">Zebrafish</name>
    <name type="synonym">Brachydanio rerio</name>
    <dbReference type="NCBI Taxonomy" id="7955"/>
    <lineage>
        <taxon>Eukaryota</taxon>
        <taxon>Metazoa</taxon>
        <taxon>Chordata</taxon>
        <taxon>Craniata</taxon>
        <taxon>Vertebrata</taxon>
        <taxon>Euteleostomi</taxon>
        <taxon>Actinopterygii</taxon>
        <taxon>Neopterygii</taxon>
        <taxon>Teleostei</taxon>
        <taxon>Ostariophysi</taxon>
        <taxon>Cypriniformes</taxon>
        <taxon>Danionidae</taxon>
        <taxon>Danioninae</taxon>
        <taxon>Danio</taxon>
    </lineage>
</organism>
<evidence type="ECO:0000313" key="1">
    <source>
        <dbReference type="Proteomes" id="UP000000437"/>
    </source>
</evidence>
<sequence length="415" mass="47751">MFHQVRLLPQDKPLLRNFFFFLLWRDLDCKAPPTVYEWQVLPFGTTSSPCCAIYILQKIIEDAQAAECISHSIHNCFYVDNCLQSLPTLEEAKDLLQNLRTILSSGGFEIRKWASNDPRVISDLPPESRSEQTELWLSHHPSLDPSESTLGLLWNCHKDILRYRHRAIEPTTPTMLHLYRVLASQYDPLGYILPYTTRAKIIVQQLWGKTRDWDDPNIPHNLLEAWLSWEGELPALSTITLPRCFTRSVDPTSAIHDLHIFCDASEQSYGAVAYMRTEDDQQVNVSFLVARSRIAPKKRLSIPRLELCAALIGAQLANLLQTELALHIRKTTLWTDSMTVLCWLLSDSCRYKIFVGTRVAKIQELTKGQEWHYVNSQSNPADDLTKGKLLTDLVRPCRWNQGPAFLSQPFELWLH</sequence>